<dbReference type="Proteomes" id="UP000023152">
    <property type="component" value="Unassembled WGS sequence"/>
</dbReference>
<evidence type="ECO:0000313" key="2">
    <source>
        <dbReference type="Proteomes" id="UP000023152"/>
    </source>
</evidence>
<protein>
    <submittedName>
        <fullName evidence="1">Uncharacterized protein</fullName>
    </submittedName>
</protein>
<feature type="non-terminal residue" evidence="1">
    <location>
        <position position="1"/>
    </location>
</feature>
<organism evidence="1 2">
    <name type="scientific">Reticulomyxa filosa</name>
    <dbReference type="NCBI Taxonomy" id="46433"/>
    <lineage>
        <taxon>Eukaryota</taxon>
        <taxon>Sar</taxon>
        <taxon>Rhizaria</taxon>
        <taxon>Retaria</taxon>
        <taxon>Foraminifera</taxon>
        <taxon>Monothalamids</taxon>
        <taxon>Reticulomyxidae</taxon>
        <taxon>Reticulomyxa</taxon>
    </lineage>
</organism>
<keyword evidence="2" id="KW-1185">Reference proteome</keyword>
<comment type="caution">
    <text evidence="1">The sequence shown here is derived from an EMBL/GenBank/DDBJ whole genome shotgun (WGS) entry which is preliminary data.</text>
</comment>
<accession>X6LBE0</accession>
<proteinExistence type="predicted"/>
<gene>
    <name evidence="1" type="ORF">RFI_38149</name>
</gene>
<name>X6LBE0_RETFI</name>
<dbReference type="AlphaFoldDB" id="X6LBE0"/>
<reference evidence="1 2" key="1">
    <citation type="journal article" date="2013" name="Curr. Biol.">
        <title>The Genome of the Foraminiferan Reticulomyxa filosa.</title>
        <authorList>
            <person name="Glockner G."/>
            <person name="Hulsmann N."/>
            <person name="Schleicher M."/>
            <person name="Noegel A.A."/>
            <person name="Eichinger L."/>
            <person name="Gallinger C."/>
            <person name="Pawlowski J."/>
            <person name="Sierra R."/>
            <person name="Euteneuer U."/>
            <person name="Pillet L."/>
            <person name="Moustafa A."/>
            <person name="Platzer M."/>
            <person name="Groth M."/>
            <person name="Szafranski K."/>
            <person name="Schliwa M."/>
        </authorList>
    </citation>
    <scope>NUCLEOTIDE SEQUENCE [LARGE SCALE GENOMIC DNA]</scope>
</reference>
<dbReference type="EMBL" id="ASPP01044262">
    <property type="protein sequence ID" value="ETN99332.1"/>
    <property type="molecule type" value="Genomic_DNA"/>
</dbReference>
<sequence>LTEGSSILFKIALRKNQMLTKICCKAEKISFIFKALIFCCVQLYKLVFVNCLSEYICLNITFYNFKLKATCNSIPFFFVTWSVGKEDKQRKKKGKTKQSNKIKAVPQIETSPLVNIQIKTTQQNITFLNIQQSRESNSKLGIFNISITKEKKR</sequence>
<evidence type="ECO:0000313" key="1">
    <source>
        <dbReference type="EMBL" id="ETN99332.1"/>
    </source>
</evidence>